<dbReference type="PRINTS" id="PR00038">
    <property type="entry name" value="HTHLUXR"/>
</dbReference>
<keyword evidence="3" id="KW-1185">Reference proteome</keyword>
<sequence>MAYLLEPVGLSESDNSVYLALVACPKASLAELADRLRTPVGSVRRAMARLVAAGLVTKMLTRPTRYLPAPPDAAVEALIVRRQRELQDLCIAASELALRLQDTPSPGPVGLVELIEGRDVIQGHLDRTQANAREEVLIIDAPPYLQGMPVRNAGELTNLARGVRHRSIYHRPSLEEPGHFDQLVECVRAGEQARTLISVSMKMQIVDREIAIIPVSFTHTETFTRLLVHASPMLDALVQCFESLWHQAVPVAMSAGDAVAPTDDGDPTDRDRALLTLLATGMKDRAIAKTLGITERTLSRHIRELMDTLEADTRFQAGIQAAQLGWLRTQESSGNE</sequence>
<dbReference type="RefSeq" id="WP_091383179.1">
    <property type="nucleotide sequence ID" value="NZ_FNDV01000012.1"/>
</dbReference>
<gene>
    <name evidence="2" type="ORF">SAMN05192558_11435</name>
</gene>
<organism evidence="2 3">
    <name type="scientific">Actinokineospora alba</name>
    <dbReference type="NCBI Taxonomy" id="504798"/>
    <lineage>
        <taxon>Bacteria</taxon>
        <taxon>Bacillati</taxon>
        <taxon>Actinomycetota</taxon>
        <taxon>Actinomycetes</taxon>
        <taxon>Pseudonocardiales</taxon>
        <taxon>Pseudonocardiaceae</taxon>
        <taxon>Actinokineospora</taxon>
    </lineage>
</organism>
<proteinExistence type="predicted"/>
<dbReference type="EMBL" id="FNJB01000014">
    <property type="protein sequence ID" value="SDP77882.1"/>
    <property type="molecule type" value="Genomic_DNA"/>
</dbReference>
<dbReference type="Pfam" id="PF01978">
    <property type="entry name" value="TrmB"/>
    <property type="match status" value="1"/>
</dbReference>
<dbReference type="AlphaFoldDB" id="A0A1H0VH47"/>
<dbReference type="GO" id="GO:0003677">
    <property type="term" value="F:DNA binding"/>
    <property type="evidence" value="ECO:0007669"/>
    <property type="project" value="InterPro"/>
</dbReference>
<feature type="domain" description="HTH luxR-type" evidence="1">
    <location>
        <begin position="260"/>
        <end position="325"/>
    </location>
</feature>
<reference evidence="3" key="1">
    <citation type="submission" date="2016-10" db="EMBL/GenBank/DDBJ databases">
        <authorList>
            <person name="Varghese N."/>
            <person name="Submissions S."/>
        </authorList>
    </citation>
    <scope>NUCLEOTIDE SEQUENCE [LARGE SCALE GENOMIC DNA]</scope>
    <source>
        <strain evidence="3">IBRC-M 10655</strain>
    </source>
</reference>
<dbReference type="PANTHER" id="PTHR34293">
    <property type="entry name" value="HTH-TYPE TRANSCRIPTIONAL REGULATOR TRMBL2"/>
    <property type="match status" value="1"/>
</dbReference>
<dbReference type="SMART" id="SM00421">
    <property type="entry name" value="HTH_LUXR"/>
    <property type="match status" value="1"/>
</dbReference>
<evidence type="ECO:0000313" key="3">
    <source>
        <dbReference type="Proteomes" id="UP000199651"/>
    </source>
</evidence>
<name>A0A1H0VH47_9PSEU</name>
<dbReference type="SUPFAM" id="SSF46785">
    <property type="entry name" value="Winged helix' DNA-binding domain"/>
    <property type="match status" value="1"/>
</dbReference>
<protein>
    <submittedName>
        <fullName evidence="2">Regulatory protein, luxR family</fullName>
    </submittedName>
</protein>
<dbReference type="InterPro" id="IPR016032">
    <property type="entry name" value="Sig_transdc_resp-reg_C-effctor"/>
</dbReference>
<dbReference type="PROSITE" id="PS50043">
    <property type="entry name" value="HTH_LUXR_2"/>
    <property type="match status" value="1"/>
</dbReference>
<dbReference type="GO" id="GO:0006355">
    <property type="term" value="P:regulation of DNA-templated transcription"/>
    <property type="evidence" value="ECO:0007669"/>
    <property type="project" value="InterPro"/>
</dbReference>
<dbReference type="InterPro" id="IPR002831">
    <property type="entry name" value="Tscrpt_reg_TrmB_N"/>
</dbReference>
<dbReference type="SUPFAM" id="SSF46894">
    <property type="entry name" value="C-terminal effector domain of the bipartite response regulators"/>
    <property type="match status" value="1"/>
</dbReference>
<dbReference type="InterPro" id="IPR000792">
    <property type="entry name" value="Tscrpt_reg_LuxR_C"/>
</dbReference>
<dbReference type="InterPro" id="IPR036388">
    <property type="entry name" value="WH-like_DNA-bd_sf"/>
</dbReference>
<evidence type="ECO:0000313" key="2">
    <source>
        <dbReference type="EMBL" id="SDP77882.1"/>
    </source>
</evidence>
<dbReference type="CDD" id="cd06170">
    <property type="entry name" value="LuxR_C_like"/>
    <property type="match status" value="1"/>
</dbReference>
<dbReference type="Gene3D" id="1.10.10.10">
    <property type="entry name" value="Winged helix-like DNA-binding domain superfamily/Winged helix DNA-binding domain"/>
    <property type="match status" value="2"/>
</dbReference>
<accession>A0A1H0VH47</accession>
<dbReference type="Pfam" id="PF00196">
    <property type="entry name" value="GerE"/>
    <property type="match status" value="1"/>
</dbReference>
<dbReference type="OrthoDB" id="5932488at2"/>
<dbReference type="STRING" id="504798.SAMN05421871_11235"/>
<dbReference type="InterPro" id="IPR036390">
    <property type="entry name" value="WH_DNA-bd_sf"/>
</dbReference>
<evidence type="ECO:0000259" key="1">
    <source>
        <dbReference type="PROSITE" id="PS50043"/>
    </source>
</evidence>
<dbReference type="InterPro" id="IPR051797">
    <property type="entry name" value="TrmB-like"/>
</dbReference>
<dbReference type="PANTHER" id="PTHR34293:SF1">
    <property type="entry name" value="HTH-TYPE TRANSCRIPTIONAL REGULATOR TRMBL2"/>
    <property type="match status" value="1"/>
</dbReference>
<dbReference type="Proteomes" id="UP000199651">
    <property type="component" value="Unassembled WGS sequence"/>
</dbReference>